<dbReference type="EMBL" id="JACEIK010000306">
    <property type="protein sequence ID" value="MCD7454563.1"/>
    <property type="molecule type" value="Genomic_DNA"/>
</dbReference>
<sequence>MAIATGVLMLSYKELPDLTTSEKKNGSISSMKIATNCTPVWPTDDNLENKEGNEELIGKGRNKCCSCESPGSVECIKSHVKEERMKMKSELETTFDVWKFDEMGEEVSNLWNAKEQRKFSSPLRRIGF</sequence>
<dbReference type="PANTHER" id="PTHR46410:SF24">
    <property type="entry name" value="AT-RICH INTERACTIVE DOMAIN-CONTAINING PROTEIN 2-LIKE"/>
    <property type="match status" value="1"/>
</dbReference>
<dbReference type="PANTHER" id="PTHR46410">
    <property type="entry name" value="AT-RICH INTERACTIVE DOMAIN-CONTAINING PROTEIN 2"/>
    <property type="match status" value="1"/>
</dbReference>
<protein>
    <submittedName>
        <fullName evidence="1">Uncharacterized protein</fullName>
    </submittedName>
</protein>
<organism evidence="1 2">
    <name type="scientific">Datura stramonium</name>
    <name type="common">Jimsonweed</name>
    <name type="synonym">Common thornapple</name>
    <dbReference type="NCBI Taxonomy" id="4076"/>
    <lineage>
        <taxon>Eukaryota</taxon>
        <taxon>Viridiplantae</taxon>
        <taxon>Streptophyta</taxon>
        <taxon>Embryophyta</taxon>
        <taxon>Tracheophyta</taxon>
        <taxon>Spermatophyta</taxon>
        <taxon>Magnoliopsida</taxon>
        <taxon>eudicotyledons</taxon>
        <taxon>Gunneridae</taxon>
        <taxon>Pentapetalae</taxon>
        <taxon>asterids</taxon>
        <taxon>lamiids</taxon>
        <taxon>Solanales</taxon>
        <taxon>Solanaceae</taxon>
        <taxon>Solanoideae</taxon>
        <taxon>Datureae</taxon>
        <taxon>Datura</taxon>
    </lineage>
</organism>
<comment type="caution">
    <text evidence="1">The sequence shown here is derived from an EMBL/GenBank/DDBJ whole genome shotgun (WGS) entry which is preliminary data.</text>
</comment>
<reference evidence="1 2" key="1">
    <citation type="journal article" date="2021" name="BMC Genomics">
        <title>Datura genome reveals duplications of psychoactive alkaloid biosynthetic genes and high mutation rate following tissue culture.</title>
        <authorList>
            <person name="Rajewski A."/>
            <person name="Carter-House D."/>
            <person name="Stajich J."/>
            <person name="Litt A."/>
        </authorList>
    </citation>
    <scope>NUCLEOTIDE SEQUENCE [LARGE SCALE GENOMIC DNA]</scope>
    <source>
        <strain evidence="1">AR-01</strain>
    </source>
</reference>
<evidence type="ECO:0000313" key="1">
    <source>
        <dbReference type="EMBL" id="MCD7454563.1"/>
    </source>
</evidence>
<proteinExistence type="predicted"/>
<evidence type="ECO:0000313" key="2">
    <source>
        <dbReference type="Proteomes" id="UP000823775"/>
    </source>
</evidence>
<keyword evidence="2" id="KW-1185">Reference proteome</keyword>
<dbReference type="Proteomes" id="UP000823775">
    <property type="component" value="Unassembled WGS sequence"/>
</dbReference>
<accession>A0ABS8S615</accession>
<gene>
    <name evidence="1" type="ORF">HAX54_025221</name>
</gene>
<name>A0ABS8S615_DATST</name>